<dbReference type="EMBL" id="KE124000">
    <property type="protein sequence ID" value="EPB85948.1"/>
    <property type="molecule type" value="Genomic_DNA"/>
</dbReference>
<feature type="region of interest" description="Disordered" evidence="1">
    <location>
        <begin position="1"/>
        <end position="21"/>
    </location>
</feature>
<reference evidence="3" key="1">
    <citation type="submission" date="2013-05" db="EMBL/GenBank/DDBJ databases">
        <title>The Genome sequence of Mucor circinelloides f. circinelloides 1006PhL.</title>
        <authorList>
            <consortium name="The Broad Institute Genomics Platform"/>
            <person name="Cuomo C."/>
            <person name="Earl A."/>
            <person name="Findley K."/>
            <person name="Lee S.C."/>
            <person name="Walker B."/>
            <person name="Young S."/>
            <person name="Zeng Q."/>
            <person name="Gargeya S."/>
            <person name="Fitzgerald M."/>
            <person name="Haas B."/>
            <person name="Abouelleil A."/>
            <person name="Allen A.W."/>
            <person name="Alvarado L."/>
            <person name="Arachchi H.M."/>
            <person name="Berlin A.M."/>
            <person name="Chapman S.B."/>
            <person name="Gainer-Dewar J."/>
            <person name="Goldberg J."/>
            <person name="Griggs A."/>
            <person name="Gujja S."/>
            <person name="Hansen M."/>
            <person name="Howarth C."/>
            <person name="Imamovic A."/>
            <person name="Ireland A."/>
            <person name="Larimer J."/>
            <person name="McCowan C."/>
            <person name="Murphy C."/>
            <person name="Pearson M."/>
            <person name="Poon T.W."/>
            <person name="Priest M."/>
            <person name="Roberts A."/>
            <person name="Saif S."/>
            <person name="Shea T."/>
            <person name="Sisk P."/>
            <person name="Sykes S."/>
            <person name="Wortman J."/>
            <person name="Nusbaum C."/>
            <person name="Birren B."/>
        </authorList>
    </citation>
    <scope>NUCLEOTIDE SEQUENCE [LARGE SCALE GENOMIC DNA]</scope>
    <source>
        <strain evidence="3">1006PhL</strain>
    </source>
</reference>
<gene>
    <name evidence="2" type="ORF">HMPREF1544_07280</name>
</gene>
<accession>S2JT92</accession>
<evidence type="ECO:0000256" key="1">
    <source>
        <dbReference type="SAM" id="MobiDB-lite"/>
    </source>
</evidence>
<proteinExistence type="predicted"/>
<organism evidence="2 3">
    <name type="scientific">Mucor circinelloides f. circinelloides (strain 1006PhL)</name>
    <name type="common">Mucormycosis agent</name>
    <name type="synonym">Calyptromyces circinelloides</name>
    <dbReference type="NCBI Taxonomy" id="1220926"/>
    <lineage>
        <taxon>Eukaryota</taxon>
        <taxon>Fungi</taxon>
        <taxon>Fungi incertae sedis</taxon>
        <taxon>Mucoromycota</taxon>
        <taxon>Mucoromycotina</taxon>
        <taxon>Mucoromycetes</taxon>
        <taxon>Mucorales</taxon>
        <taxon>Mucorineae</taxon>
        <taxon>Mucoraceae</taxon>
        <taxon>Mucor</taxon>
    </lineage>
</organism>
<evidence type="ECO:0000313" key="2">
    <source>
        <dbReference type="EMBL" id="EPB85948.1"/>
    </source>
</evidence>
<feature type="non-terminal residue" evidence="2">
    <location>
        <position position="75"/>
    </location>
</feature>
<dbReference type="OrthoDB" id="2279050at2759"/>
<protein>
    <submittedName>
        <fullName evidence="2">Uncharacterized protein</fullName>
    </submittedName>
</protein>
<dbReference type="InParanoid" id="S2JT92"/>
<keyword evidence="3" id="KW-1185">Reference proteome</keyword>
<feature type="non-terminal residue" evidence="2">
    <location>
        <position position="1"/>
    </location>
</feature>
<dbReference type="VEuPathDB" id="FungiDB:HMPREF1544_07280"/>
<name>S2JT92_MUCC1</name>
<sequence>LDNVVEGLIEEEKETEGKSELGSYRPVSTITEALFRKSQFDMKDGETCSNTTKACMQLNEVICDDQGTASTAIGR</sequence>
<evidence type="ECO:0000313" key="3">
    <source>
        <dbReference type="Proteomes" id="UP000014254"/>
    </source>
</evidence>
<dbReference type="Proteomes" id="UP000014254">
    <property type="component" value="Unassembled WGS sequence"/>
</dbReference>
<dbReference type="AlphaFoldDB" id="S2JT92"/>